<feature type="region of interest" description="Disordered" evidence="1">
    <location>
        <begin position="150"/>
        <end position="173"/>
    </location>
</feature>
<name>A0A6G8KUP5_9MICO</name>
<evidence type="ECO:0000313" key="2">
    <source>
        <dbReference type="EMBL" id="QIN28544.1"/>
    </source>
</evidence>
<feature type="compositionally biased region" description="Acidic residues" evidence="1">
    <location>
        <begin position="39"/>
        <end position="53"/>
    </location>
</feature>
<dbReference type="KEGG" id="blut:EW640_04055"/>
<gene>
    <name evidence="2" type="ORF">EW640_04055</name>
</gene>
<dbReference type="RefSeq" id="WP_165883031.1">
    <property type="nucleotide sequence ID" value="NZ_CP035810.1"/>
</dbReference>
<evidence type="ECO:0000256" key="1">
    <source>
        <dbReference type="SAM" id="MobiDB-lite"/>
    </source>
</evidence>
<accession>A0A6G8KUP5</accession>
<feature type="region of interest" description="Disordered" evidence="1">
    <location>
        <begin position="38"/>
        <end position="89"/>
    </location>
</feature>
<feature type="compositionally biased region" description="Acidic residues" evidence="1">
    <location>
        <begin position="62"/>
        <end position="82"/>
    </location>
</feature>
<reference evidence="2 3" key="1">
    <citation type="submission" date="2019-02" db="EMBL/GenBank/DDBJ databases">
        <title>Complete Genome Sequence and Methylome Analysis of Brevibacterium luteolum NEB1784.</title>
        <authorList>
            <person name="Fomenkov A."/>
            <person name="Roberts R.J."/>
        </authorList>
    </citation>
    <scope>NUCLEOTIDE SEQUENCE [LARGE SCALE GENOMIC DNA]</scope>
    <source>
        <strain evidence="2 3">NEB1784</strain>
    </source>
</reference>
<dbReference type="Proteomes" id="UP000501518">
    <property type="component" value="Chromosome"/>
</dbReference>
<dbReference type="EMBL" id="CP035810">
    <property type="protein sequence ID" value="QIN28544.1"/>
    <property type="molecule type" value="Genomic_DNA"/>
</dbReference>
<protein>
    <submittedName>
        <fullName evidence="2">Uncharacterized protein</fullName>
    </submittedName>
</protein>
<proteinExistence type="predicted"/>
<dbReference type="AlphaFoldDB" id="A0A6G8KUP5"/>
<organism evidence="2 3">
    <name type="scientific">Brevibacterium luteolum</name>
    <dbReference type="NCBI Taxonomy" id="199591"/>
    <lineage>
        <taxon>Bacteria</taxon>
        <taxon>Bacillati</taxon>
        <taxon>Actinomycetota</taxon>
        <taxon>Actinomycetes</taxon>
        <taxon>Micrococcales</taxon>
        <taxon>Brevibacteriaceae</taxon>
        <taxon>Brevibacterium</taxon>
    </lineage>
</organism>
<evidence type="ECO:0000313" key="3">
    <source>
        <dbReference type="Proteomes" id="UP000501518"/>
    </source>
</evidence>
<sequence>MTESGCLCDDGSITTRLRTRTAAAVAISALLLTACGQNSEEEPPALGSDDDTTAEASADPSETADDAASDDSTAEESVDGAGDDSAAALLPEVSADTCAAFEDFESGFHDNVDADPEAAASWMEKQADAGDEQYRGQLKGLAEATRAYGEGNKPLKGLEGQLRGLQEHCSHGG</sequence>